<keyword evidence="3 7" id="KW-0812">Transmembrane</keyword>
<dbReference type="STRING" id="1314776.A0A166ACH8"/>
<evidence type="ECO:0000256" key="2">
    <source>
        <dbReference type="ARBA" id="ARBA00022448"/>
    </source>
</evidence>
<keyword evidence="2" id="KW-0813">Transport</keyword>
<dbReference type="GO" id="GO:0022857">
    <property type="term" value="F:transmembrane transporter activity"/>
    <property type="evidence" value="ECO:0007669"/>
    <property type="project" value="InterPro"/>
</dbReference>
<comment type="subcellular location">
    <subcellularLocation>
        <location evidence="1">Membrane</location>
        <topology evidence="1">Multi-pass membrane protein</topology>
    </subcellularLocation>
</comment>
<evidence type="ECO:0000313" key="10">
    <source>
        <dbReference type="Proteomes" id="UP000076798"/>
    </source>
</evidence>
<reference evidence="9 10" key="1">
    <citation type="journal article" date="2016" name="Mol. Biol. Evol.">
        <title>Comparative Genomics of Early-Diverging Mushroom-Forming Fungi Provides Insights into the Origins of Lignocellulose Decay Capabilities.</title>
        <authorList>
            <person name="Nagy L.G."/>
            <person name="Riley R."/>
            <person name="Tritt A."/>
            <person name="Adam C."/>
            <person name="Daum C."/>
            <person name="Floudas D."/>
            <person name="Sun H."/>
            <person name="Yadav J.S."/>
            <person name="Pangilinan J."/>
            <person name="Larsson K.H."/>
            <person name="Matsuura K."/>
            <person name="Barry K."/>
            <person name="Labutti K."/>
            <person name="Kuo R."/>
            <person name="Ohm R.A."/>
            <person name="Bhattacharya S.S."/>
            <person name="Shirouzu T."/>
            <person name="Yoshinaga Y."/>
            <person name="Martin F.M."/>
            <person name="Grigoriev I.V."/>
            <person name="Hibbett D.S."/>
        </authorList>
    </citation>
    <scope>NUCLEOTIDE SEQUENCE [LARGE SCALE GENOMIC DNA]</scope>
    <source>
        <strain evidence="9 10">HHB10207 ss-3</strain>
    </source>
</reference>
<evidence type="ECO:0000256" key="1">
    <source>
        <dbReference type="ARBA" id="ARBA00004141"/>
    </source>
</evidence>
<gene>
    <name evidence="9" type="ORF">SISSUDRAFT_197512</name>
</gene>
<dbReference type="InterPro" id="IPR020846">
    <property type="entry name" value="MFS_dom"/>
</dbReference>
<dbReference type="OrthoDB" id="3055650at2759"/>
<feature type="transmembrane region" description="Helical" evidence="7">
    <location>
        <begin position="139"/>
        <end position="157"/>
    </location>
</feature>
<accession>A0A166ACH8</accession>
<feature type="domain" description="Major facilitator superfamily (MFS) profile" evidence="8">
    <location>
        <begin position="72"/>
        <end position="192"/>
    </location>
</feature>
<evidence type="ECO:0000256" key="6">
    <source>
        <dbReference type="SAM" id="MobiDB-lite"/>
    </source>
</evidence>
<dbReference type="Gene3D" id="1.20.1250.20">
    <property type="entry name" value="MFS general substrate transporter like domains"/>
    <property type="match status" value="1"/>
</dbReference>
<dbReference type="InterPro" id="IPR036259">
    <property type="entry name" value="MFS_trans_sf"/>
</dbReference>
<dbReference type="InterPro" id="IPR011701">
    <property type="entry name" value="MFS"/>
</dbReference>
<dbReference type="SUPFAM" id="SSF103473">
    <property type="entry name" value="MFS general substrate transporter"/>
    <property type="match status" value="1"/>
</dbReference>
<keyword evidence="5 7" id="KW-0472">Membrane</keyword>
<sequence>MAQLNEKALGTQPTQNYTGVPDSPTNDDHSSDKGYTLDQKTEGGSQHLLADSPPTLSEEQIKALYRKIDWRTMPILALLYLCSQLDRGNIGNAAIEGLTKDLNLTGNRYNIALTMFFIPYCLLEFPSNLVLKYFRPSRWIPLLTVIWGVVMTMMGLVKNYHQLVGVRACLGVAEAGLFPGTSNVFNQYCEAF</sequence>
<evidence type="ECO:0000313" key="9">
    <source>
        <dbReference type="EMBL" id="KZT35196.1"/>
    </source>
</evidence>
<protein>
    <submittedName>
        <fullName evidence="9">MFS general substrate transporter</fullName>
    </submittedName>
</protein>
<evidence type="ECO:0000256" key="4">
    <source>
        <dbReference type="ARBA" id="ARBA00022989"/>
    </source>
</evidence>
<dbReference type="PANTHER" id="PTHR43791:SF36">
    <property type="entry name" value="TRANSPORTER, PUTATIVE (AFU_ORTHOLOGUE AFUA_6G08340)-RELATED"/>
    <property type="match status" value="1"/>
</dbReference>
<keyword evidence="10" id="KW-1185">Reference proteome</keyword>
<organism evidence="9 10">
    <name type="scientific">Sistotremastrum suecicum HHB10207 ss-3</name>
    <dbReference type="NCBI Taxonomy" id="1314776"/>
    <lineage>
        <taxon>Eukaryota</taxon>
        <taxon>Fungi</taxon>
        <taxon>Dikarya</taxon>
        <taxon>Basidiomycota</taxon>
        <taxon>Agaricomycotina</taxon>
        <taxon>Agaricomycetes</taxon>
        <taxon>Sistotremastrales</taxon>
        <taxon>Sistotremastraceae</taxon>
        <taxon>Sistotremastrum</taxon>
    </lineage>
</organism>
<name>A0A166ACH8_9AGAM</name>
<dbReference type="PANTHER" id="PTHR43791">
    <property type="entry name" value="PERMEASE-RELATED"/>
    <property type="match status" value="1"/>
</dbReference>
<dbReference type="GO" id="GO:0016020">
    <property type="term" value="C:membrane"/>
    <property type="evidence" value="ECO:0007669"/>
    <property type="project" value="UniProtKB-SubCell"/>
</dbReference>
<evidence type="ECO:0000256" key="3">
    <source>
        <dbReference type="ARBA" id="ARBA00022692"/>
    </source>
</evidence>
<evidence type="ECO:0000256" key="5">
    <source>
        <dbReference type="ARBA" id="ARBA00023136"/>
    </source>
</evidence>
<proteinExistence type="predicted"/>
<dbReference type="Proteomes" id="UP000076798">
    <property type="component" value="Unassembled WGS sequence"/>
</dbReference>
<dbReference type="AlphaFoldDB" id="A0A166ACH8"/>
<dbReference type="PROSITE" id="PS50850">
    <property type="entry name" value="MFS"/>
    <property type="match status" value="1"/>
</dbReference>
<keyword evidence="4 7" id="KW-1133">Transmembrane helix</keyword>
<evidence type="ECO:0000259" key="8">
    <source>
        <dbReference type="PROSITE" id="PS50850"/>
    </source>
</evidence>
<dbReference type="Pfam" id="PF07690">
    <property type="entry name" value="MFS_1"/>
    <property type="match status" value="1"/>
</dbReference>
<feature type="region of interest" description="Disordered" evidence="6">
    <location>
        <begin position="1"/>
        <end position="52"/>
    </location>
</feature>
<dbReference type="EMBL" id="KV428149">
    <property type="protein sequence ID" value="KZT35196.1"/>
    <property type="molecule type" value="Genomic_DNA"/>
</dbReference>
<evidence type="ECO:0000256" key="7">
    <source>
        <dbReference type="SAM" id="Phobius"/>
    </source>
</evidence>
<feature type="transmembrane region" description="Helical" evidence="7">
    <location>
        <begin position="109"/>
        <end position="127"/>
    </location>
</feature>